<keyword evidence="8" id="KW-1185">Reference proteome</keyword>
<evidence type="ECO:0000256" key="5">
    <source>
        <dbReference type="ARBA" id="ARBA00047942"/>
    </source>
</evidence>
<dbReference type="InterPro" id="IPR050953">
    <property type="entry name" value="N4_N6_ade-DNA_methylase"/>
</dbReference>
<dbReference type="PANTHER" id="PTHR33841:SF1">
    <property type="entry name" value="DNA METHYLTRANSFERASE A"/>
    <property type="match status" value="1"/>
</dbReference>
<dbReference type="InterPro" id="IPR002052">
    <property type="entry name" value="DNA_methylase_N6_adenine_CS"/>
</dbReference>
<dbReference type="InterPro" id="IPR011639">
    <property type="entry name" value="MethylTrfase_TaqI-like_dom"/>
</dbReference>
<comment type="catalytic activity">
    <reaction evidence="5">
        <text>a 2'-deoxyadenosine in DNA + S-adenosyl-L-methionine = an N(6)-methyl-2'-deoxyadenosine in DNA + S-adenosyl-L-homocysteine + H(+)</text>
        <dbReference type="Rhea" id="RHEA:15197"/>
        <dbReference type="Rhea" id="RHEA-COMP:12418"/>
        <dbReference type="Rhea" id="RHEA-COMP:12419"/>
        <dbReference type="ChEBI" id="CHEBI:15378"/>
        <dbReference type="ChEBI" id="CHEBI:57856"/>
        <dbReference type="ChEBI" id="CHEBI:59789"/>
        <dbReference type="ChEBI" id="CHEBI:90615"/>
        <dbReference type="ChEBI" id="CHEBI:90616"/>
        <dbReference type="EC" id="2.1.1.72"/>
    </reaction>
</comment>
<dbReference type="PROSITE" id="PS00092">
    <property type="entry name" value="N6_MTASE"/>
    <property type="match status" value="1"/>
</dbReference>
<feature type="domain" description="Type II methyltransferase M.TaqI-like" evidence="6">
    <location>
        <begin position="915"/>
        <end position="967"/>
    </location>
</feature>
<dbReference type="EC" id="2.1.1.72" evidence="1"/>
<accession>A0A1T4VKN4</accession>
<protein>
    <recommendedName>
        <fullName evidence="1">site-specific DNA-methyltransferase (adenine-specific)</fullName>
        <ecNumber evidence="1">2.1.1.72</ecNumber>
    </recommendedName>
</protein>
<dbReference type="RefSeq" id="WP_242942994.1">
    <property type="nucleotide sequence ID" value="NZ_FUXZ01000006.1"/>
</dbReference>
<organism evidence="7 8">
    <name type="scientific">Eubacterium uniforme</name>
    <dbReference type="NCBI Taxonomy" id="39495"/>
    <lineage>
        <taxon>Bacteria</taxon>
        <taxon>Bacillati</taxon>
        <taxon>Bacillota</taxon>
        <taxon>Clostridia</taxon>
        <taxon>Eubacteriales</taxon>
        <taxon>Eubacteriaceae</taxon>
        <taxon>Eubacterium</taxon>
    </lineage>
</organism>
<dbReference type="GO" id="GO:0003676">
    <property type="term" value="F:nucleic acid binding"/>
    <property type="evidence" value="ECO:0007669"/>
    <property type="project" value="InterPro"/>
</dbReference>
<name>A0A1T4VKN4_9FIRM</name>
<dbReference type="STRING" id="39495.SAMN02745111_01097"/>
<dbReference type="GO" id="GO:0032259">
    <property type="term" value="P:methylation"/>
    <property type="evidence" value="ECO:0007669"/>
    <property type="project" value="UniProtKB-KW"/>
</dbReference>
<evidence type="ECO:0000256" key="1">
    <source>
        <dbReference type="ARBA" id="ARBA00011900"/>
    </source>
</evidence>
<dbReference type="SUPFAM" id="SSF53335">
    <property type="entry name" value="S-adenosyl-L-methionine-dependent methyltransferases"/>
    <property type="match status" value="1"/>
</dbReference>
<evidence type="ECO:0000256" key="2">
    <source>
        <dbReference type="ARBA" id="ARBA00022603"/>
    </source>
</evidence>
<dbReference type="Gene3D" id="3.40.50.150">
    <property type="entry name" value="Vaccinia Virus protein VP39"/>
    <property type="match status" value="2"/>
</dbReference>
<evidence type="ECO:0000259" key="6">
    <source>
        <dbReference type="Pfam" id="PF07669"/>
    </source>
</evidence>
<evidence type="ECO:0000256" key="3">
    <source>
        <dbReference type="ARBA" id="ARBA00022679"/>
    </source>
</evidence>
<evidence type="ECO:0000313" key="7">
    <source>
        <dbReference type="EMBL" id="SKA65428.1"/>
    </source>
</evidence>
<gene>
    <name evidence="7" type="ORF">SAMN02745111_01097</name>
</gene>
<sequence length="1578" mass="184690">MEMILTGIENKNEYYTNHYFTSIFQDNAEDTIKKWKQKEKEEEILLPWKKLRDIRTQYYNIRDKYLRSKNEEVSKPMIQELATLYLEALGYESVNSVSEEVEDGLIVPIFHEVTKTNGAPLLWAFLSVAEEREDDILKGYIFEKSDDEDEKGDSVAIVNDELLAKLFFAGEEAPRFILLFGINQIALIDRNKWNEKRYLQFMMEDIYSRHEESTFMAMTVLLHKESLCPSDGAIVLDSLDENSHKHSAGVSDALKYALRESIEILGNEVIYDMKTRQGINLEDNPVDASELTLECLRYMYRFLFMLFIEARPELGYAPMKSQTYVQGYSLEGLRDVCDQVKEDSEVLAEGYYIDDTLKKLFHMTYFGYPEDLEEYKRAIEIEKTSMHDAFTIEALKAHIFDPEYTKFITKARLRNSAMLQIVDLMSISRPTNSRERKGRISYSALGINQMGAVYEALLSYRGFIAEEDLYEVKRAGDKFNELDVGYFVKENELVNYDEKTERVRYESGEKKGQLRMYEKGTFIYRLAGREREKSASYYTPEVLTKCLVKYALKELLKDKTADEILHLTVCEPAMGSAAFLNEAINQLAEAYLTKKQEELGETISYDKRFEELQKVKMFIADRNVYGCDLNPVAVELAEVSLWLNTIYKGAYVPWFGTQLVNGNSLIGARRQVYSQSVLEAGKWYDKAPRRVLPGEERTRKGQHEHTKEIYHFLLGDPGMANYTDKVIKSLEPENIKKLKDWNKRFTAKFEEDELKTVLRLSDSIDKLWKLTANERKEIEEETLEPLSIYGHEEVGEGSHKTIREKDAIYHKKFKSERAKNAGPYARLKAAMDYWCALWFWPIDKADLLPSRQEFFFDMSLILEGNIRAVNVNTNAQISFAEDDDGSIKFFTEAEQMTLDVMHQYQDLGEVCLDDLRERSERLEIANQIALKQRFHHWELEFADVFEQNGGFDLVVGNPPWIKVEWNEQGVISEHQPMIVIRKINAAQTSKIREEVLVDKQVYDEYISEYTLMEGEKNYLNVIQNYELLSGQKANLYKCFLPLAWYIGTSVSAYIHPEGVYDDPKGGALREQLYSRLRKHFMFANERKLFHEVHHHTQFSLNVYGGPQDPKFDSISMVFIPQTIEECYSFDESARIPKLKDENGNWNVSGHPHRIISVDKNELALFAKLFDDSEKWKEAKLPTIFVREQIEVLELFSRIETRLGNYKGQIYTTTMWNETNALNEGSLKEEIFFPEDNRDVLFVGPYCNVSNPLFQTVKQQYRVNSDYDHIDLLHIKEDYKPRAKYRVKLQQDEKYNKLPKTPWGKLANEYYMLVNREFVGNTSERTLASCIIPPRSMFLYTLFGVIMPKIEDMLLLSAYESSLPYDFFVKILGKNHINYGVNMLFPFMHSKFDDALSIREMLLNSLTVDYSDLWEENWKESYKEEMWAKNDKRLSNSSFKKLEKEWKWETSLRTDFERREALVEIDVLTAMSIGMSLNQLETIYEMQFPVLQSYEDDTWYDSNGRIIFTNNRSMVGVGLSRTEFELIKDMRTGIYKKTIIDDTIPEGPVERIIEYLAPFDKCDRIKDYEEIWKNFEQRF</sequence>
<dbReference type="EMBL" id="FUXZ01000006">
    <property type="protein sequence ID" value="SKA65428.1"/>
    <property type="molecule type" value="Genomic_DNA"/>
</dbReference>
<dbReference type="GO" id="GO:0009007">
    <property type="term" value="F:site-specific DNA-methyltransferase (adenine-specific) activity"/>
    <property type="evidence" value="ECO:0007669"/>
    <property type="project" value="UniProtKB-EC"/>
</dbReference>
<proteinExistence type="predicted"/>
<keyword evidence="2" id="KW-0489">Methyltransferase</keyword>
<keyword evidence="4" id="KW-0949">S-adenosyl-L-methionine</keyword>
<dbReference type="PANTHER" id="PTHR33841">
    <property type="entry name" value="DNA METHYLTRANSFERASE YEEA-RELATED"/>
    <property type="match status" value="1"/>
</dbReference>
<dbReference type="InterPro" id="IPR029063">
    <property type="entry name" value="SAM-dependent_MTases_sf"/>
</dbReference>
<keyword evidence="3" id="KW-0808">Transferase</keyword>
<dbReference type="Proteomes" id="UP000190814">
    <property type="component" value="Unassembled WGS sequence"/>
</dbReference>
<reference evidence="7 8" key="1">
    <citation type="submission" date="2017-02" db="EMBL/GenBank/DDBJ databases">
        <authorList>
            <person name="Peterson S.W."/>
        </authorList>
    </citation>
    <scope>NUCLEOTIDE SEQUENCE [LARGE SCALE GENOMIC DNA]</scope>
    <source>
        <strain evidence="7 8">ATCC 35992</strain>
    </source>
</reference>
<evidence type="ECO:0000256" key="4">
    <source>
        <dbReference type="ARBA" id="ARBA00022691"/>
    </source>
</evidence>
<dbReference type="GO" id="GO:0006304">
    <property type="term" value="P:DNA modification"/>
    <property type="evidence" value="ECO:0007669"/>
    <property type="project" value="InterPro"/>
</dbReference>
<evidence type="ECO:0000313" key="8">
    <source>
        <dbReference type="Proteomes" id="UP000190814"/>
    </source>
</evidence>
<dbReference type="Pfam" id="PF07669">
    <property type="entry name" value="Eco57I"/>
    <property type="match status" value="1"/>
</dbReference>